<organism evidence="6 7">
    <name type="scientific">Aequoribacter fuscus</name>
    <dbReference type="NCBI Taxonomy" id="2518989"/>
    <lineage>
        <taxon>Bacteria</taxon>
        <taxon>Pseudomonadati</taxon>
        <taxon>Pseudomonadota</taxon>
        <taxon>Gammaproteobacteria</taxon>
        <taxon>Cellvibrionales</taxon>
        <taxon>Halieaceae</taxon>
        <taxon>Aequoribacter</taxon>
    </lineage>
</organism>
<dbReference type="STRING" id="2518989.IMCC3088_611"/>
<evidence type="ECO:0000256" key="4">
    <source>
        <dbReference type="ARBA" id="ARBA00023136"/>
    </source>
</evidence>
<dbReference type="AlphaFoldDB" id="F3KZZ9"/>
<dbReference type="PANTHER" id="PTHR36917">
    <property type="entry name" value="INTRACELLULAR SEPTATION PROTEIN A-RELATED"/>
    <property type="match status" value="1"/>
</dbReference>
<feature type="transmembrane region" description="Helical" evidence="5">
    <location>
        <begin position="64"/>
        <end position="82"/>
    </location>
</feature>
<keyword evidence="7" id="KW-1185">Reference proteome</keyword>
<gene>
    <name evidence="5" type="primary">yciB</name>
    <name evidence="6" type="ORF">IMCC3088_611</name>
</gene>
<sequence>MKQLLEFVPIALFFISYQMNGETIRLGDWAYTMDGIYSATLILMIATTLQVFGLALWERKFEKRGLWMLAAVLIFGAATVVLRNELFIQWKPTIFNWALGILFIGSQFIGKKTIMERTLGAQLQLPKRAWTTLNLVWASHFTIVGGLNLWVAYTFSEDAWVSYKLYSAIGFTVVLTILTAIIMTPYLKKETSAPAEQDH</sequence>
<keyword evidence="3 5" id="KW-1133">Transmembrane helix</keyword>
<dbReference type="EMBL" id="AEIG01000016">
    <property type="protein sequence ID" value="EGG30365.1"/>
    <property type="molecule type" value="Genomic_DNA"/>
</dbReference>
<feature type="transmembrane region" description="Helical" evidence="5">
    <location>
        <begin position="165"/>
        <end position="187"/>
    </location>
</feature>
<dbReference type="OrthoDB" id="9788219at2"/>
<evidence type="ECO:0000313" key="6">
    <source>
        <dbReference type="EMBL" id="EGG30365.1"/>
    </source>
</evidence>
<feature type="transmembrane region" description="Helical" evidence="5">
    <location>
        <begin position="94"/>
        <end position="110"/>
    </location>
</feature>
<evidence type="ECO:0000256" key="3">
    <source>
        <dbReference type="ARBA" id="ARBA00022989"/>
    </source>
</evidence>
<feature type="transmembrane region" description="Helical" evidence="5">
    <location>
        <begin position="131"/>
        <end position="153"/>
    </location>
</feature>
<keyword evidence="1 5" id="KW-1003">Cell membrane</keyword>
<evidence type="ECO:0000256" key="1">
    <source>
        <dbReference type="ARBA" id="ARBA00022475"/>
    </source>
</evidence>
<dbReference type="Pfam" id="PF04279">
    <property type="entry name" value="IspA"/>
    <property type="match status" value="1"/>
</dbReference>
<evidence type="ECO:0000256" key="5">
    <source>
        <dbReference type="HAMAP-Rule" id="MF_00189"/>
    </source>
</evidence>
<proteinExistence type="inferred from homology"/>
<accession>F3KZZ9</accession>
<dbReference type="HAMAP" id="MF_00189">
    <property type="entry name" value="YciB"/>
    <property type="match status" value="1"/>
</dbReference>
<dbReference type="eggNOG" id="COG2917">
    <property type="taxonomic scope" value="Bacteria"/>
</dbReference>
<keyword evidence="4 5" id="KW-0472">Membrane</keyword>
<dbReference type="InterPro" id="IPR006008">
    <property type="entry name" value="YciB"/>
</dbReference>
<name>F3KZZ9_9GAMM</name>
<dbReference type="PANTHER" id="PTHR36917:SF1">
    <property type="entry name" value="INNER MEMBRANE-SPANNING PROTEIN YCIB"/>
    <property type="match status" value="1"/>
</dbReference>
<keyword evidence="2 5" id="KW-0812">Transmembrane</keyword>
<comment type="subcellular location">
    <subcellularLocation>
        <location evidence="5">Cell inner membrane</location>
        <topology evidence="5">Multi-pass membrane protein</topology>
    </subcellularLocation>
</comment>
<evidence type="ECO:0000313" key="7">
    <source>
        <dbReference type="Proteomes" id="UP000005615"/>
    </source>
</evidence>
<comment type="function">
    <text evidence="5">Plays a role in cell envelope biogenesis, maintenance of cell envelope integrity and membrane homeostasis.</text>
</comment>
<evidence type="ECO:0000256" key="2">
    <source>
        <dbReference type="ARBA" id="ARBA00022692"/>
    </source>
</evidence>
<protein>
    <recommendedName>
        <fullName evidence="5">Inner membrane-spanning protein YciB</fullName>
    </recommendedName>
</protein>
<feature type="transmembrane region" description="Helical" evidence="5">
    <location>
        <begin position="36"/>
        <end position="57"/>
    </location>
</feature>
<reference evidence="6 7" key="1">
    <citation type="journal article" date="2011" name="J. Bacteriol.">
        <title>Genome sequence of strain IMCC3088, a proteorhodopsin-containing marine bacterium belonging to the OM60/NOR5 clade.</title>
        <authorList>
            <person name="Jang Y."/>
            <person name="Oh H.M."/>
            <person name="Kang I."/>
            <person name="Lee K."/>
            <person name="Yang S.J."/>
            <person name="Cho J.C."/>
        </authorList>
    </citation>
    <scope>NUCLEOTIDE SEQUENCE [LARGE SCALE GENOMIC DNA]</scope>
    <source>
        <strain evidence="6 7">IMCC3088</strain>
    </source>
</reference>
<dbReference type="Proteomes" id="UP000005615">
    <property type="component" value="Unassembled WGS sequence"/>
</dbReference>
<comment type="similarity">
    <text evidence="5">Belongs to the YciB family.</text>
</comment>
<comment type="caution">
    <text evidence="6">The sequence shown here is derived from an EMBL/GenBank/DDBJ whole genome shotgun (WGS) entry which is preliminary data.</text>
</comment>
<dbReference type="RefSeq" id="WP_009574994.1">
    <property type="nucleotide sequence ID" value="NZ_AEIG01000016.1"/>
</dbReference>
<dbReference type="GO" id="GO:0005886">
    <property type="term" value="C:plasma membrane"/>
    <property type="evidence" value="ECO:0007669"/>
    <property type="project" value="UniProtKB-SubCell"/>
</dbReference>
<keyword evidence="5" id="KW-0997">Cell inner membrane</keyword>